<evidence type="ECO:0000313" key="2">
    <source>
        <dbReference type="EMBL" id="MBC8317596.1"/>
    </source>
</evidence>
<reference evidence="2 3" key="1">
    <citation type="submission" date="2020-08" db="EMBL/GenBank/DDBJ databases">
        <title>Bridging the membrane lipid divide: bacteria of the FCB group superphylum have the potential to synthesize archaeal ether lipids.</title>
        <authorList>
            <person name="Villanueva L."/>
            <person name="Von Meijenfeldt F.A.B."/>
            <person name="Westbye A.B."/>
            <person name="Yadav S."/>
            <person name="Hopmans E.C."/>
            <person name="Dutilh B.E."/>
            <person name="Sinninghe Damste J.S."/>
        </authorList>
    </citation>
    <scope>NUCLEOTIDE SEQUENCE [LARGE SCALE GENOMIC DNA]</scope>
    <source>
        <strain evidence="2">NIOZ-UU47</strain>
    </source>
</reference>
<dbReference type="NCBIfam" id="NF045718">
    <property type="entry name" value="two_CW_domain"/>
    <property type="match status" value="1"/>
</dbReference>
<dbReference type="EMBL" id="JACNJZ010000094">
    <property type="protein sequence ID" value="MBC8317596.1"/>
    <property type="molecule type" value="Genomic_DNA"/>
</dbReference>
<dbReference type="CDD" id="cd00093">
    <property type="entry name" value="HTH_XRE"/>
    <property type="match status" value="1"/>
</dbReference>
<evidence type="ECO:0000259" key="1">
    <source>
        <dbReference type="PROSITE" id="PS50943"/>
    </source>
</evidence>
<name>A0A8J6NBC1_9BACT</name>
<dbReference type="Pfam" id="PF01381">
    <property type="entry name" value="HTH_3"/>
    <property type="match status" value="1"/>
</dbReference>
<protein>
    <submittedName>
        <fullName evidence="2">Helix-turn-helix transcriptional regulator</fullName>
    </submittedName>
</protein>
<dbReference type="AlphaFoldDB" id="A0A8J6NBC1"/>
<accession>A0A8J6NBC1</accession>
<evidence type="ECO:0000313" key="3">
    <source>
        <dbReference type="Proteomes" id="UP000614424"/>
    </source>
</evidence>
<proteinExistence type="predicted"/>
<organism evidence="2 3">
    <name type="scientific">Candidatus Desulfobia pelagia</name>
    <dbReference type="NCBI Taxonomy" id="2841692"/>
    <lineage>
        <taxon>Bacteria</taxon>
        <taxon>Pseudomonadati</taxon>
        <taxon>Thermodesulfobacteriota</taxon>
        <taxon>Desulfobulbia</taxon>
        <taxon>Desulfobulbales</taxon>
        <taxon>Desulfobulbaceae</taxon>
        <taxon>Candidatus Desulfobia</taxon>
    </lineage>
</organism>
<comment type="caution">
    <text evidence="2">The sequence shown here is derived from an EMBL/GenBank/DDBJ whole genome shotgun (WGS) entry which is preliminary data.</text>
</comment>
<gene>
    <name evidence="2" type="ORF">H8E41_06790</name>
</gene>
<dbReference type="InterPro" id="IPR001387">
    <property type="entry name" value="Cro/C1-type_HTH"/>
</dbReference>
<dbReference type="InterPro" id="IPR010982">
    <property type="entry name" value="Lambda_DNA-bd_dom_sf"/>
</dbReference>
<dbReference type="SUPFAM" id="SSF47413">
    <property type="entry name" value="lambda repressor-like DNA-binding domains"/>
    <property type="match status" value="1"/>
</dbReference>
<feature type="domain" description="HTH cro/C1-type" evidence="1">
    <location>
        <begin position="8"/>
        <end position="37"/>
    </location>
</feature>
<dbReference type="GO" id="GO:0003677">
    <property type="term" value="F:DNA binding"/>
    <property type="evidence" value="ECO:0007669"/>
    <property type="project" value="InterPro"/>
</dbReference>
<sequence>MEKLLFTKMRKQLGKTQKELAELLGVSVKSVSSYEQGWRNIPPHVERQLYFLFSKRRGGVDTKNCWDVKKCPPDLKKNCPAYEYQSGNLCWFINGTICECASQKSWVDKITICKKCDVWKRIFSSVDSNSPEK</sequence>
<dbReference type="Proteomes" id="UP000614424">
    <property type="component" value="Unassembled WGS sequence"/>
</dbReference>
<dbReference type="PROSITE" id="PS50943">
    <property type="entry name" value="HTH_CROC1"/>
    <property type="match status" value="1"/>
</dbReference>
<dbReference type="Gene3D" id="1.10.260.40">
    <property type="entry name" value="lambda repressor-like DNA-binding domains"/>
    <property type="match status" value="1"/>
</dbReference>
<dbReference type="InterPro" id="IPR054687">
    <property type="entry name" value="Two-CW_dom"/>
</dbReference>